<evidence type="ECO:0000256" key="3">
    <source>
        <dbReference type="ARBA" id="ARBA00022989"/>
    </source>
</evidence>
<evidence type="ECO:0000313" key="7">
    <source>
        <dbReference type="Proteomes" id="UP000266720"/>
    </source>
</evidence>
<dbReference type="Pfam" id="PF01925">
    <property type="entry name" value="TauE"/>
    <property type="match status" value="1"/>
</dbReference>
<evidence type="ECO:0000313" key="6">
    <source>
        <dbReference type="EMBL" id="AJB42089.1"/>
    </source>
</evidence>
<dbReference type="GO" id="GO:0005886">
    <property type="term" value="C:plasma membrane"/>
    <property type="evidence" value="ECO:0007669"/>
    <property type="project" value="UniProtKB-SubCell"/>
</dbReference>
<evidence type="ECO:0000256" key="5">
    <source>
        <dbReference type="RuleBase" id="RU363041"/>
    </source>
</evidence>
<dbReference type="RefSeq" id="WP_052886928.1">
    <property type="nucleotide sequence ID" value="NZ_CP007493.1"/>
</dbReference>
<organism evidence="6 7">
    <name type="scientific">Thermofilum adornatum 1505</name>
    <dbReference type="NCBI Taxonomy" id="697581"/>
    <lineage>
        <taxon>Archaea</taxon>
        <taxon>Thermoproteota</taxon>
        <taxon>Thermoprotei</taxon>
        <taxon>Thermofilales</taxon>
        <taxon>Thermofilaceae</taxon>
        <taxon>Thermofilum</taxon>
    </lineage>
</organism>
<dbReference type="STRING" id="697581.TCARB_1041"/>
<gene>
    <name evidence="6" type="ORF">TCARB_1041</name>
</gene>
<evidence type="ECO:0000256" key="2">
    <source>
        <dbReference type="ARBA" id="ARBA00022692"/>
    </source>
</evidence>
<evidence type="ECO:0000256" key="4">
    <source>
        <dbReference type="ARBA" id="ARBA00023136"/>
    </source>
</evidence>
<dbReference type="InterPro" id="IPR002781">
    <property type="entry name" value="TM_pro_TauE-like"/>
</dbReference>
<keyword evidence="5" id="KW-1003">Cell membrane</keyword>
<dbReference type="AlphaFoldDB" id="A0A3G1A5I5"/>
<sequence length="164" mass="16726">MDTLSLLGLIALGLCSGGVTGLIGSSGVLFVVPALTLLFGLPIHTAIGTSLAVDVIASIIVSIVYYRMGNVELRSGMGLALGAVFGAQVGSRIAKYIPSANLGRGFGIFLVIIGAGRLSGKGLIGLLSSQHSPKNMDTTNVSGQNNSIKVGPIQVARAEVMIVY</sequence>
<reference evidence="7" key="1">
    <citation type="book" date="2010" name="EXTREMOPHILES" publisher="0:0-0">
        <title>Complete genome sequences of ten hyperthermophilic archaea reveal their metabolic capabilities and possible ecological roles.</title>
        <editorList>
            <person name="?"/>
        </editorList>
        <authorList>
            <person name="Ravin N.V."/>
            <person name="Mardanov A.V."/>
            <person name="Bonch-Osmolovskaya E.A."/>
            <person name="Skryabin K.G."/>
        </authorList>
    </citation>
    <scope>NUCLEOTIDE SEQUENCE [LARGE SCALE GENOMIC DNA]</scope>
    <source>
        <strain evidence="7">1505</strain>
    </source>
</reference>
<accession>A0A3G1A5I5</accession>
<dbReference type="InterPro" id="IPR051598">
    <property type="entry name" value="TSUP/Inactive_protease-like"/>
</dbReference>
<protein>
    <recommendedName>
        <fullName evidence="5">Probable membrane transporter protein</fullName>
    </recommendedName>
</protein>
<dbReference type="PANTHER" id="PTHR43701">
    <property type="entry name" value="MEMBRANE TRANSPORTER PROTEIN MJ0441-RELATED"/>
    <property type="match status" value="1"/>
</dbReference>
<feature type="transmembrane region" description="Helical" evidence="5">
    <location>
        <begin position="78"/>
        <end position="94"/>
    </location>
</feature>
<dbReference type="EMBL" id="CP007493">
    <property type="protein sequence ID" value="AJB42089.1"/>
    <property type="molecule type" value="Genomic_DNA"/>
</dbReference>
<keyword evidence="2 5" id="KW-0812">Transmembrane</keyword>
<feature type="transmembrane region" description="Helical" evidence="5">
    <location>
        <begin position="45"/>
        <end position="66"/>
    </location>
</feature>
<dbReference type="PANTHER" id="PTHR43701:SF2">
    <property type="entry name" value="MEMBRANE TRANSPORTER PROTEIN YJNA-RELATED"/>
    <property type="match status" value="1"/>
</dbReference>
<name>A0A3G1A5I5_9CREN</name>
<dbReference type="Proteomes" id="UP000266720">
    <property type="component" value="Chromosome"/>
</dbReference>
<evidence type="ECO:0000256" key="1">
    <source>
        <dbReference type="ARBA" id="ARBA00004141"/>
    </source>
</evidence>
<proteinExistence type="inferred from homology"/>
<dbReference type="GeneID" id="25406457"/>
<keyword evidence="3 5" id="KW-1133">Transmembrane helix</keyword>
<comment type="subcellular location">
    <subcellularLocation>
        <location evidence="5">Cell membrane</location>
        <topology evidence="5">Multi-pass membrane protein</topology>
    </subcellularLocation>
    <subcellularLocation>
        <location evidence="1">Membrane</location>
        <topology evidence="1">Multi-pass membrane protein</topology>
    </subcellularLocation>
</comment>
<keyword evidence="4 5" id="KW-0472">Membrane</keyword>
<dbReference type="KEGG" id="tcb:TCARB_1041"/>
<comment type="similarity">
    <text evidence="5">Belongs to the 4-toluene sulfonate uptake permease (TSUP) (TC 2.A.102) family.</text>
</comment>
<feature type="transmembrane region" description="Helical" evidence="5">
    <location>
        <begin position="106"/>
        <end position="127"/>
    </location>
</feature>